<name>A0ACB8S9X1_9AGAM</name>
<dbReference type="EMBL" id="MU275840">
    <property type="protein sequence ID" value="KAI0053299.1"/>
    <property type="molecule type" value="Genomic_DNA"/>
</dbReference>
<protein>
    <submittedName>
        <fullName evidence="1">NAD(P)-binding protein</fullName>
    </submittedName>
</protein>
<accession>A0ACB8S9X1</accession>
<reference evidence="1" key="1">
    <citation type="submission" date="2021-02" db="EMBL/GenBank/DDBJ databases">
        <authorList>
            <consortium name="DOE Joint Genome Institute"/>
            <person name="Ahrendt S."/>
            <person name="Looney B.P."/>
            <person name="Miyauchi S."/>
            <person name="Morin E."/>
            <person name="Drula E."/>
            <person name="Courty P.E."/>
            <person name="Chicoki N."/>
            <person name="Fauchery L."/>
            <person name="Kohler A."/>
            <person name="Kuo A."/>
            <person name="Labutti K."/>
            <person name="Pangilinan J."/>
            <person name="Lipzen A."/>
            <person name="Riley R."/>
            <person name="Andreopoulos W."/>
            <person name="He G."/>
            <person name="Johnson J."/>
            <person name="Barry K.W."/>
            <person name="Grigoriev I.V."/>
            <person name="Nagy L."/>
            <person name="Hibbett D."/>
            <person name="Henrissat B."/>
            <person name="Matheny P.B."/>
            <person name="Labbe J."/>
            <person name="Martin F."/>
        </authorList>
    </citation>
    <scope>NUCLEOTIDE SEQUENCE</scope>
    <source>
        <strain evidence="1">FP105234-sp</strain>
    </source>
</reference>
<keyword evidence="2" id="KW-1185">Reference proteome</keyword>
<dbReference type="Proteomes" id="UP000814033">
    <property type="component" value="Unassembled WGS sequence"/>
</dbReference>
<evidence type="ECO:0000313" key="2">
    <source>
        <dbReference type="Proteomes" id="UP000814033"/>
    </source>
</evidence>
<proteinExistence type="predicted"/>
<evidence type="ECO:0000313" key="1">
    <source>
        <dbReference type="EMBL" id="KAI0053299.1"/>
    </source>
</evidence>
<reference evidence="1" key="2">
    <citation type="journal article" date="2022" name="New Phytol.">
        <title>Evolutionary transition to the ectomycorrhizal habit in the genomes of a hyperdiverse lineage of mushroom-forming fungi.</title>
        <authorList>
            <person name="Looney B."/>
            <person name="Miyauchi S."/>
            <person name="Morin E."/>
            <person name="Drula E."/>
            <person name="Courty P.E."/>
            <person name="Kohler A."/>
            <person name="Kuo A."/>
            <person name="LaButti K."/>
            <person name="Pangilinan J."/>
            <person name="Lipzen A."/>
            <person name="Riley R."/>
            <person name="Andreopoulos W."/>
            <person name="He G."/>
            <person name="Johnson J."/>
            <person name="Nolan M."/>
            <person name="Tritt A."/>
            <person name="Barry K.W."/>
            <person name="Grigoriev I.V."/>
            <person name="Nagy L.G."/>
            <person name="Hibbett D."/>
            <person name="Henrissat B."/>
            <person name="Matheny P.B."/>
            <person name="Labbe J."/>
            <person name="Martin F.M."/>
        </authorList>
    </citation>
    <scope>NUCLEOTIDE SEQUENCE</scope>
    <source>
        <strain evidence="1">FP105234-sp</strain>
    </source>
</reference>
<comment type="caution">
    <text evidence="1">The sequence shown here is derived from an EMBL/GenBank/DDBJ whole genome shotgun (WGS) entry which is preliminary data.</text>
</comment>
<sequence length="419" mass="46407">MADLKKLNILMCGTGEYTTGWTGSGASKSDKKIGVVALTLFDLRRLGKVEHLGMVGVNGGKFPAIREHLQENIAEVYKDLDVSFEGFPEEGKVDPEAYKAAIDKLSPGDAVIIFTPDSTHYPIAKYAIEHKLHVLVTKPATQLLSHHTELIALAKKHDVVCFVEHHKRYDPVYSDAKARAATLGEFNFFNAWMSQPKSQLETFRAWAGKDSDISYYLSSHHIDICAWILQDKAVPTRVVASAATGIATSEPYNCVPETEDTITLLVDWQSIKSPKHKGTAVYTASWTAPLKAGVHSLQHWYYMAEKGDINVDQAHRGYDVTVDDTGKAWYNPFYMKYSPSESGHFDGQRGYGYISIEKFVDASRSVNAGQAQPGDFDAHGLPTIANTVVTTAILNAGRISLDERRPVTIKKEGDQWVLE</sequence>
<gene>
    <name evidence="1" type="ORF">FA95DRAFT_717229</name>
</gene>
<organism evidence="1 2">
    <name type="scientific">Auriscalpium vulgare</name>
    <dbReference type="NCBI Taxonomy" id="40419"/>
    <lineage>
        <taxon>Eukaryota</taxon>
        <taxon>Fungi</taxon>
        <taxon>Dikarya</taxon>
        <taxon>Basidiomycota</taxon>
        <taxon>Agaricomycotina</taxon>
        <taxon>Agaricomycetes</taxon>
        <taxon>Russulales</taxon>
        <taxon>Auriscalpiaceae</taxon>
        <taxon>Auriscalpium</taxon>
    </lineage>
</organism>